<proteinExistence type="predicted"/>
<protein>
    <submittedName>
        <fullName evidence="2">Uncharacterized protein</fullName>
    </submittedName>
</protein>
<organism evidence="2 3">
    <name type="scientific">Hericium alpestre</name>
    <dbReference type="NCBI Taxonomy" id="135208"/>
    <lineage>
        <taxon>Eukaryota</taxon>
        <taxon>Fungi</taxon>
        <taxon>Dikarya</taxon>
        <taxon>Basidiomycota</taxon>
        <taxon>Agaricomycotina</taxon>
        <taxon>Agaricomycetes</taxon>
        <taxon>Russulales</taxon>
        <taxon>Hericiaceae</taxon>
        <taxon>Hericium</taxon>
    </lineage>
</organism>
<dbReference type="Proteomes" id="UP000298061">
    <property type="component" value="Unassembled WGS sequence"/>
</dbReference>
<dbReference type="STRING" id="135208.A0A4Y9ZP96"/>
<keyword evidence="3" id="KW-1185">Reference proteome</keyword>
<accession>A0A4Y9ZP96</accession>
<dbReference type="EMBL" id="SFCI01001616">
    <property type="protein sequence ID" value="TFY75338.1"/>
    <property type="molecule type" value="Genomic_DNA"/>
</dbReference>
<name>A0A4Y9ZP96_9AGAM</name>
<gene>
    <name evidence="2" type="ORF">EWM64_g8671</name>
</gene>
<feature type="signal peptide" evidence="1">
    <location>
        <begin position="1"/>
        <end position="22"/>
    </location>
</feature>
<dbReference type="OrthoDB" id="3252530at2759"/>
<reference evidence="2 3" key="1">
    <citation type="submission" date="2019-02" db="EMBL/GenBank/DDBJ databases">
        <title>Genome sequencing of the rare red list fungi Hericium alpestre (H. flagellum).</title>
        <authorList>
            <person name="Buettner E."/>
            <person name="Kellner H."/>
        </authorList>
    </citation>
    <scope>NUCLEOTIDE SEQUENCE [LARGE SCALE GENOMIC DNA]</scope>
    <source>
        <strain evidence="2 3">DSM 108284</strain>
    </source>
</reference>
<sequence>MHLFLYVFYTCMLCALAPPVLRYTHRALFIRPTRTIMTSSLQDFAKAGLTAIYTADAEHFDAAFNAFVSPNAEIHINEQKLSRDDFRARVRKNEMTQSVHVEFPNAIEVPRKQEEGAAAGPEEGLVGMFYKVTRALKIRVRVSPMQNIEEVTLQARIEQDPSVQADEAGDQRRLTFMWATAINFRPPINFNPAAHAVHT</sequence>
<evidence type="ECO:0000256" key="1">
    <source>
        <dbReference type="SAM" id="SignalP"/>
    </source>
</evidence>
<feature type="chain" id="PRO_5021203757" evidence="1">
    <location>
        <begin position="23"/>
        <end position="199"/>
    </location>
</feature>
<dbReference type="AlphaFoldDB" id="A0A4Y9ZP96"/>
<evidence type="ECO:0000313" key="3">
    <source>
        <dbReference type="Proteomes" id="UP000298061"/>
    </source>
</evidence>
<evidence type="ECO:0000313" key="2">
    <source>
        <dbReference type="EMBL" id="TFY75338.1"/>
    </source>
</evidence>
<keyword evidence="1" id="KW-0732">Signal</keyword>
<comment type="caution">
    <text evidence="2">The sequence shown here is derived from an EMBL/GenBank/DDBJ whole genome shotgun (WGS) entry which is preliminary data.</text>
</comment>